<dbReference type="AlphaFoldDB" id="A0A1R2C163"/>
<proteinExistence type="predicted"/>
<dbReference type="PROSITE" id="PS00108">
    <property type="entry name" value="PROTEIN_KINASE_ST"/>
    <property type="match status" value="1"/>
</dbReference>
<comment type="caution">
    <text evidence="3">The sequence shown here is derived from an EMBL/GenBank/DDBJ whole genome shotgun (WGS) entry which is preliminary data.</text>
</comment>
<dbReference type="GO" id="GO:0004674">
    <property type="term" value="F:protein serine/threonine kinase activity"/>
    <property type="evidence" value="ECO:0007669"/>
    <property type="project" value="TreeGrafter"/>
</dbReference>
<name>A0A1R2C163_9CILI</name>
<keyword evidence="1" id="KW-0175">Coiled coil</keyword>
<protein>
    <recommendedName>
        <fullName evidence="2">Protein kinase domain-containing protein</fullName>
    </recommendedName>
</protein>
<dbReference type="Proteomes" id="UP000187209">
    <property type="component" value="Unassembled WGS sequence"/>
</dbReference>
<sequence>MSDLIDLLTFTYQNLVQKIQNAGPAKKGKVIGLIDEQNIDVLIGFEERMREFISELPTCHNELIFLQKAKVVIGVCEAEKVTLDQASKCIEYLSELKNAERRLDSGLCVEDFISNLDMTISEASLDELFEWAKLIKTIPPGLGSHDAFIPILSIRLKSLIWNKMPTEAMDGCLELAQTLLRCTAYKDLELNDLIDIIADHCVDFIENANDYFEIDKLQGINVEPNEDGTKRLLGILKNLEIVNKDLKIRLEELETKYGSVQAQRPSEEIRMNEIKFLTEFRLSDKIMYNHNDPIKKSSTCVRGGVLSSGIQVAVKIYTVADKSEMSKFEPEINALKMLSNQKKCFLQYYGAVVNELNLYIITEICDRTLYDDMIIRQKENRAYSNDERITMMNDLLEGFAFMNFKKIYHQDIKPQNIMITTSGIAKIIDFNVVIQTEDIETTTGVTNEHTIQGTKSWMSPEIFEVFMTNTTQNLQKRLTFKLSKSDVFSLGLVFLKLYTFEDLTGKNAREANEGLQKIVDSRVNDDSSRSLIKKMLSLDPNQRPSFRKALGLIPGKTTRMM</sequence>
<dbReference type="OrthoDB" id="308139at2759"/>
<dbReference type="PANTHER" id="PTHR44167:SF24">
    <property type="entry name" value="SERINE_THREONINE-PROTEIN KINASE CHK2"/>
    <property type="match status" value="1"/>
</dbReference>
<accession>A0A1R2C163</accession>
<dbReference type="GO" id="GO:0005634">
    <property type="term" value="C:nucleus"/>
    <property type="evidence" value="ECO:0007669"/>
    <property type="project" value="TreeGrafter"/>
</dbReference>
<keyword evidence="4" id="KW-1185">Reference proteome</keyword>
<evidence type="ECO:0000256" key="1">
    <source>
        <dbReference type="SAM" id="Coils"/>
    </source>
</evidence>
<dbReference type="GO" id="GO:0005737">
    <property type="term" value="C:cytoplasm"/>
    <property type="evidence" value="ECO:0007669"/>
    <property type="project" value="TreeGrafter"/>
</dbReference>
<dbReference type="GO" id="GO:0044773">
    <property type="term" value="P:mitotic DNA damage checkpoint signaling"/>
    <property type="evidence" value="ECO:0007669"/>
    <property type="project" value="TreeGrafter"/>
</dbReference>
<dbReference type="SUPFAM" id="SSF56112">
    <property type="entry name" value="Protein kinase-like (PK-like)"/>
    <property type="match status" value="1"/>
</dbReference>
<dbReference type="GO" id="GO:0005524">
    <property type="term" value="F:ATP binding"/>
    <property type="evidence" value="ECO:0007669"/>
    <property type="project" value="InterPro"/>
</dbReference>
<evidence type="ECO:0000313" key="4">
    <source>
        <dbReference type="Proteomes" id="UP000187209"/>
    </source>
</evidence>
<evidence type="ECO:0000313" key="3">
    <source>
        <dbReference type="EMBL" id="OMJ82764.1"/>
    </source>
</evidence>
<dbReference type="SMART" id="SM00220">
    <property type="entry name" value="S_TKc"/>
    <property type="match status" value="1"/>
</dbReference>
<dbReference type="Gene3D" id="1.10.510.10">
    <property type="entry name" value="Transferase(Phosphotransferase) domain 1"/>
    <property type="match status" value="1"/>
</dbReference>
<dbReference type="Pfam" id="PF00069">
    <property type="entry name" value="Pkinase"/>
    <property type="match status" value="1"/>
</dbReference>
<dbReference type="InterPro" id="IPR008271">
    <property type="entry name" value="Ser/Thr_kinase_AS"/>
</dbReference>
<dbReference type="InterPro" id="IPR011009">
    <property type="entry name" value="Kinase-like_dom_sf"/>
</dbReference>
<evidence type="ECO:0000259" key="2">
    <source>
        <dbReference type="PROSITE" id="PS50011"/>
    </source>
</evidence>
<reference evidence="3 4" key="1">
    <citation type="submission" date="2016-11" db="EMBL/GenBank/DDBJ databases">
        <title>The macronuclear genome of Stentor coeruleus: a giant cell with tiny introns.</title>
        <authorList>
            <person name="Slabodnick M."/>
            <person name="Ruby J.G."/>
            <person name="Reiff S.B."/>
            <person name="Swart E.C."/>
            <person name="Gosai S."/>
            <person name="Prabakaran S."/>
            <person name="Witkowska E."/>
            <person name="Larue G.E."/>
            <person name="Fisher S."/>
            <person name="Freeman R.M."/>
            <person name="Gunawardena J."/>
            <person name="Chu W."/>
            <person name="Stover N.A."/>
            <person name="Gregory B.D."/>
            <person name="Nowacki M."/>
            <person name="Derisi J."/>
            <person name="Roy S.W."/>
            <person name="Marshall W.F."/>
            <person name="Sood P."/>
        </authorList>
    </citation>
    <scope>NUCLEOTIDE SEQUENCE [LARGE SCALE GENOMIC DNA]</scope>
    <source>
        <strain evidence="3">WM001</strain>
    </source>
</reference>
<feature type="domain" description="Protein kinase" evidence="2">
    <location>
        <begin position="280"/>
        <end position="561"/>
    </location>
</feature>
<dbReference type="EMBL" id="MPUH01000328">
    <property type="protein sequence ID" value="OMJ82764.1"/>
    <property type="molecule type" value="Genomic_DNA"/>
</dbReference>
<dbReference type="PANTHER" id="PTHR44167">
    <property type="entry name" value="OVARIAN-SPECIFIC SERINE/THREONINE-PROTEIN KINASE LOK-RELATED"/>
    <property type="match status" value="1"/>
</dbReference>
<organism evidence="3 4">
    <name type="scientific">Stentor coeruleus</name>
    <dbReference type="NCBI Taxonomy" id="5963"/>
    <lineage>
        <taxon>Eukaryota</taxon>
        <taxon>Sar</taxon>
        <taxon>Alveolata</taxon>
        <taxon>Ciliophora</taxon>
        <taxon>Postciliodesmatophora</taxon>
        <taxon>Heterotrichea</taxon>
        <taxon>Heterotrichida</taxon>
        <taxon>Stentoridae</taxon>
        <taxon>Stentor</taxon>
    </lineage>
</organism>
<feature type="coiled-coil region" evidence="1">
    <location>
        <begin position="236"/>
        <end position="263"/>
    </location>
</feature>
<dbReference type="InterPro" id="IPR000719">
    <property type="entry name" value="Prot_kinase_dom"/>
</dbReference>
<dbReference type="PROSITE" id="PS50011">
    <property type="entry name" value="PROTEIN_KINASE_DOM"/>
    <property type="match status" value="1"/>
</dbReference>
<gene>
    <name evidence="3" type="ORF">SteCoe_16470</name>
</gene>